<accession>A0A4R8M392</accession>
<dbReference type="Pfam" id="PF08282">
    <property type="entry name" value="Hydrolase_3"/>
    <property type="match status" value="1"/>
</dbReference>
<protein>
    <recommendedName>
        <fullName evidence="3">Cof subfamily protein (Haloacid dehalogenase superfamily)/HAD superfamily hydrolase (TIGR01484 family)</fullName>
    </recommendedName>
</protein>
<dbReference type="Gene3D" id="3.30.1240.10">
    <property type="match status" value="1"/>
</dbReference>
<dbReference type="InterPro" id="IPR023214">
    <property type="entry name" value="HAD_sf"/>
</dbReference>
<sequence length="277" mass="29674">MAMKLLVTDIDETLSRGESVSPEVERACARLRENGWSLMVATGRILATAISHIRGIGSSLPAIVYDGGRVMDPSSGKSLCETPMDPSLALEIVGAGWHHPVELQIIGDEKAYCRYSDVMTRDFFSASGVPVDDSMESPSSPATVYRVIFHGVPGCIRTLQHELKSRFSGRAEVVQAGEGFLDILPPGVSKGAALAAWIDTLPERPELVVAAGDHHNDLELLAAAHIAAAPEDAAGDVLKIARVIMPSADRHGFAALADWLLEWEGSRYEIASPVVLL</sequence>
<reference evidence="1 2" key="1">
    <citation type="submission" date="2019-03" db="EMBL/GenBank/DDBJ databases">
        <title>Genomic Encyclopedia of Type Strains, Phase IV (KMG-IV): sequencing the most valuable type-strain genomes for metagenomic binning, comparative biology and taxonomic classification.</title>
        <authorList>
            <person name="Goeker M."/>
        </authorList>
    </citation>
    <scope>NUCLEOTIDE SEQUENCE [LARGE SCALE GENOMIC DNA]</scope>
    <source>
        <strain evidence="1 2">DSM 25964</strain>
    </source>
</reference>
<organism evidence="1 2">
    <name type="scientific">Aminivibrio pyruvatiphilus</name>
    <dbReference type="NCBI Taxonomy" id="1005740"/>
    <lineage>
        <taxon>Bacteria</taxon>
        <taxon>Thermotogati</taxon>
        <taxon>Synergistota</taxon>
        <taxon>Synergistia</taxon>
        <taxon>Synergistales</taxon>
        <taxon>Aminobacteriaceae</taxon>
        <taxon>Aminivibrio</taxon>
    </lineage>
</organism>
<dbReference type="RefSeq" id="WP_166670161.1">
    <property type="nucleotide sequence ID" value="NZ_SORI01000017.1"/>
</dbReference>
<dbReference type="EMBL" id="SORI01000017">
    <property type="protein sequence ID" value="TDY56747.1"/>
    <property type="molecule type" value="Genomic_DNA"/>
</dbReference>
<evidence type="ECO:0008006" key="3">
    <source>
        <dbReference type="Google" id="ProtNLM"/>
    </source>
</evidence>
<dbReference type="GO" id="GO:0016791">
    <property type="term" value="F:phosphatase activity"/>
    <property type="evidence" value="ECO:0007669"/>
    <property type="project" value="TreeGrafter"/>
</dbReference>
<dbReference type="GO" id="GO:0005829">
    <property type="term" value="C:cytosol"/>
    <property type="evidence" value="ECO:0007669"/>
    <property type="project" value="TreeGrafter"/>
</dbReference>
<evidence type="ECO:0000313" key="1">
    <source>
        <dbReference type="EMBL" id="TDY56747.1"/>
    </source>
</evidence>
<dbReference type="PANTHER" id="PTHR10000">
    <property type="entry name" value="PHOSPHOSERINE PHOSPHATASE"/>
    <property type="match status" value="1"/>
</dbReference>
<comment type="caution">
    <text evidence="1">The sequence shown here is derived from an EMBL/GenBank/DDBJ whole genome shotgun (WGS) entry which is preliminary data.</text>
</comment>
<dbReference type="Proteomes" id="UP000295066">
    <property type="component" value="Unassembled WGS sequence"/>
</dbReference>
<gene>
    <name evidence="1" type="ORF">C8D99_11750</name>
</gene>
<dbReference type="SUPFAM" id="SSF56784">
    <property type="entry name" value="HAD-like"/>
    <property type="match status" value="1"/>
</dbReference>
<proteinExistence type="predicted"/>
<keyword evidence="2" id="KW-1185">Reference proteome</keyword>
<evidence type="ECO:0000313" key="2">
    <source>
        <dbReference type="Proteomes" id="UP000295066"/>
    </source>
</evidence>
<dbReference type="GO" id="GO:0000287">
    <property type="term" value="F:magnesium ion binding"/>
    <property type="evidence" value="ECO:0007669"/>
    <property type="project" value="TreeGrafter"/>
</dbReference>
<dbReference type="InterPro" id="IPR036412">
    <property type="entry name" value="HAD-like_sf"/>
</dbReference>
<name>A0A4R8M392_9BACT</name>
<dbReference type="Gene3D" id="3.40.50.1000">
    <property type="entry name" value="HAD superfamily/HAD-like"/>
    <property type="match status" value="1"/>
</dbReference>
<dbReference type="AlphaFoldDB" id="A0A4R8M392"/>
<dbReference type="PANTHER" id="PTHR10000:SF8">
    <property type="entry name" value="HAD SUPERFAMILY HYDROLASE-LIKE, TYPE 3"/>
    <property type="match status" value="1"/>
</dbReference>